<dbReference type="GO" id="GO:0031296">
    <property type="term" value="P:B cell costimulation"/>
    <property type="evidence" value="ECO:0007669"/>
    <property type="project" value="TreeGrafter"/>
</dbReference>
<dbReference type="PANTHER" id="PTHR20437:SF2">
    <property type="entry name" value="TUMOR NECROSIS FACTOR RECEPTOR SUPERFAMILY MEMBER 13C"/>
    <property type="match status" value="1"/>
</dbReference>
<dbReference type="GO" id="GO:0031295">
    <property type="term" value="P:T cell costimulation"/>
    <property type="evidence" value="ECO:0007669"/>
    <property type="project" value="TreeGrafter"/>
</dbReference>
<dbReference type="GO" id="GO:0038023">
    <property type="term" value="F:signaling receptor activity"/>
    <property type="evidence" value="ECO:0007669"/>
    <property type="project" value="InterPro"/>
</dbReference>
<evidence type="ECO:0000313" key="2">
    <source>
        <dbReference type="Proteomes" id="UP000504612"/>
    </source>
</evidence>
<evidence type="ECO:0000256" key="1">
    <source>
        <dbReference type="SAM" id="Phobius"/>
    </source>
</evidence>
<sequence>MDRHNITCQHPSFCYDRLINKCDRCRHMQRGSRKETTTVFGTTSITTQPVQVHPGNQHCSALIFVFCALVVLVIIMATLWLVIMKQRRKRRRKTGKNSQENGKCICFLANEAQTNHDCGPGDNDLRQLRCPHLNGVTMITHDDVLKENMPCVALTSQEVDVISLSPHDENCNSSFPVPATELGATVLVTTKTIQENILSKELP</sequence>
<dbReference type="GO" id="GO:0009897">
    <property type="term" value="C:external side of plasma membrane"/>
    <property type="evidence" value="ECO:0007669"/>
    <property type="project" value="TreeGrafter"/>
</dbReference>
<dbReference type="GO" id="GO:0030890">
    <property type="term" value="P:positive regulation of B cell proliferation"/>
    <property type="evidence" value="ECO:0007669"/>
    <property type="project" value="TreeGrafter"/>
</dbReference>
<keyword evidence="1" id="KW-0472">Membrane</keyword>
<dbReference type="AlphaFoldDB" id="A0A6J1W828"/>
<dbReference type="GO" id="GO:0042102">
    <property type="term" value="P:positive regulation of T cell proliferation"/>
    <property type="evidence" value="ECO:0007669"/>
    <property type="project" value="TreeGrafter"/>
</dbReference>
<dbReference type="KEGG" id="nss:113430804"/>
<reference evidence="3" key="1">
    <citation type="submission" date="2025-08" db="UniProtKB">
        <authorList>
            <consortium name="RefSeq"/>
        </authorList>
    </citation>
    <scope>IDENTIFICATION</scope>
</reference>
<dbReference type="GO" id="GO:0033209">
    <property type="term" value="P:tumor necrosis factor-mediated signaling pathway"/>
    <property type="evidence" value="ECO:0007669"/>
    <property type="project" value="InterPro"/>
</dbReference>
<dbReference type="GeneID" id="113430804"/>
<protein>
    <submittedName>
        <fullName evidence="3">Uncharacterized protein LOC113430804</fullName>
    </submittedName>
</protein>
<feature type="transmembrane region" description="Helical" evidence="1">
    <location>
        <begin position="61"/>
        <end position="83"/>
    </location>
</feature>
<proteinExistence type="predicted"/>
<dbReference type="Proteomes" id="UP000504612">
    <property type="component" value="Unplaced"/>
</dbReference>
<keyword evidence="1" id="KW-0812">Transmembrane</keyword>
<accession>A0A6J1W828</accession>
<keyword evidence="1" id="KW-1133">Transmembrane helix</keyword>
<organism evidence="2 3">
    <name type="scientific">Notechis scutatus</name>
    <name type="common">mainland tiger snake</name>
    <dbReference type="NCBI Taxonomy" id="8663"/>
    <lineage>
        <taxon>Eukaryota</taxon>
        <taxon>Metazoa</taxon>
        <taxon>Chordata</taxon>
        <taxon>Craniata</taxon>
        <taxon>Vertebrata</taxon>
        <taxon>Euteleostomi</taxon>
        <taxon>Lepidosauria</taxon>
        <taxon>Squamata</taxon>
        <taxon>Bifurcata</taxon>
        <taxon>Unidentata</taxon>
        <taxon>Episquamata</taxon>
        <taxon>Toxicofera</taxon>
        <taxon>Serpentes</taxon>
        <taxon>Colubroidea</taxon>
        <taxon>Elapidae</taxon>
        <taxon>Hydrophiinae</taxon>
        <taxon>Notechis</taxon>
    </lineage>
</organism>
<name>A0A6J1W828_9SAUR</name>
<dbReference type="PANTHER" id="PTHR20437">
    <property type="entry name" value="TUMOR NECROSIS FACTOR RECEPTOR SUBFAMILY MEMBER 13/17"/>
    <property type="match status" value="1"/>
</dbReference>
<keyword evidence="2" id="KW-1185">Reference proteome</keyword>
<dbReference type="InterPro" id="IPR043521">
    <property type="entry name" value="TNFR_13C/17"/>
</dbReference>
<evidence type="ECO:0000313" key="3">
    <source>
        <dbReference type="RefSeq" id="XP_026549003.1"/>
    </source>
</evidence>
<dbReference type="RefSeq" id="XP_026549003.1">
    <property type="nucleotide sequence ID" value="XM_026693218.1"/>
</dbReference>
<gene>
    <name evidence="3" type="primary">LOC113430804</name>
</gene>